<keyword evidence="4 9" id="KW-0637">Prenyltransferase</keyword>
<dbReference type="Gene3D" id="1.50.10.20">
    <property type="match status" value="1"/>
</dbReference>
<dbReference type="AlphaFoldDB" id="A0AAD9DHA8"/>
<dbReference type="InterPro" id="IPR045089">
    <property type="entry name" value="PGGT1B-like"/>
</dbReference>
<evidence type="ECO:0000256" key="6">
    <source>
        <dbReference type="ARBA" id="ARBA00022723"/>
    </source>
</evidence>
<dbReference type="Pfam" id="PF00432">
    <property type="entry name" value="Prenyltrans"/>
    <property type="match status" value="1"/>
</dbReference>
<dbReference type="GO" id="GO:0008270">
    <property type="term" value="F:zinc ion binding"/>
    <property type="evidence" value="ECO:0007669"/>
    <property type="project" value="UniProtKB-UniRule"/>
</dbReference>
<dbReference type="GO" id="GO:0005965">
    <property type="term" value="C:protein farnesyltransferase complex"/>
    <property type="evidence" value="ECO:0007669"/>
    <property type="project" value="UniProtKB-UniRule"/>
</dbReference>
<sequence length="566" mass="62800">MSSTTSYPNNRTKHIIESKSTEAQQDTEYECAPFFVDLKSLSESQLDHLRSVGLLGGLCVEVDDSIPPQGLSSKAAKLLGVDETQPRVELLEEIHPSSAKNKVVGVQDPYAIRLVRSAHINYLSNALSEPLSRGFISLDASHPWMIYWCLHSLDLLQHFDPPASGGINDLETLQKSQLLKRIVSTLKHCWTDVPLQFDIDDVKKNTKLSQLHKIQQQQGEYISSTDAEGTNEKIEIIGGGFGGGPQQMPHCAPTYAAVLSLCIIASIGCGQEDTMNKSHNPYHEAGKLAMELLNEKRLPMYAFFLTLREHEDGERIAFRMHHDGEIDVRATYCILTPCHLLGLLDKEEEKNHLLSPSIARYIASCQTFEGGFGAEPFNEAHGGYSFCALAALRILGLVSIINVEMLRSWLVRRQLEFEGGFCGRTNKLVDGCYSFWQGGAIAVLDGWYNENDAACEKVGAADDEGLSFDEVMLQRYILLCAQDVNGGLRDKPSKPKDFYHSCYNLSGLSVSQHALSSSWPPTSSDTGDDDKNLNRLFGDSSFNILARTDPVLNIRTDRARHAAKQF</sequence>
<gene>
    <name evidence="11" type="ORF">QTG54_003769</name>
</gene>
<evidence type="ECO:0000256" key="7">
    <source>
        <dbReference type="ARBA" id="ARBA00022737"/>
    </source>
</evidence>
<comment type="caution">
    <text evidence="11">The sequence shown here is derived from an EMBL/GenBank/DDBJ whole genome shotgun (WGS) entry which is preliminary data.</text>
</comment>
<protein>
    <recommendedName>
        <fullName evidence="3 9">Protein farnesyltransferase subunit beta</fullName>
        <shortName evidence="9">FTase-beta</shortName>
        <ecNumber evidence="2 9">2.5.1.58</ecNumber>
    </recommendedName>
</protein>
<dbReference type="GO" id="GO:0097354">
    <property type="term" value="P:prenylation"/>
    <property type="evidence" value="ECO:0007669"/>
    <property type="project" value="UniProtKB-UniRule"/>
</dbReference>
<evidence type="ECO:0000256" key="4">
    <source>
        <dbReference type="ARBA" id="ARBA00022602"/>
    </source>
</evidence>
<proteinExistence type="inferred from homology"/>
<reference evidence="11" key="1">
    <citation type="submission" date="2023-06" db="EMBL/GenBank/DDBJ databases">
        <title>Survivors Of The Sea: Transcriptome response of Skeletonema marinoi to long-term dormancy.</title>
        <authorList>
            <person name="Pinder M.I.M."/>
            <person name="Kourtchenko O."/>
            <person name="Robertson E.K."/>
            <person name="Larsson T."/>
            <person name="Maumus F."/>
            <person name="Osuna-Cruz C.M."/>
            <person name="Vancaester E."/>
            <person name="Stenow R."/>
            <person name="Vandepoele K."/>
            <person name="Ploug H."/>
            <person name="Bruchert V."/>
            <person name="Godhe A."/>
            <person name="Topel M."/>
        </authorList>
    </citation>
    <scope>NUCLEOTIDE SEQUENCE</scope>
    <source>
        <strain evidence="11">R05AC</strain>
    </source>
</reference>
<accession>A0AAD9DHA8</accession>
<comment type="subunit">
    <text evidence="9">Heterodimer of an alpha and a beta subunit.</text>
</comment>
<evidence type="ECO:0000256" key="2">
    <source>
        <dbReference type="ARBA" id="ARBA00012702"/>
    </source>
</evidence>
<dbReference type="InterPro" id="IPR008930">
    <property type="entry name" value="Terpenoid_cyclase/PrenylTrfase"/>
</dbReference>
<keyword evidence="7" id="KW-0677">Repeat</keyword>
<keyword evidence="12" id="KW-1185">Reference proteome</keyword>
<comment type="function">
    <text evidence="9">Catalyzes the transfer of a farnesyl moiety from farnesyl diphosphate to a cysteine at the fourth position from the C-terminus of several proteins. The beta subunit is responsible for peptide-binding.</text>
</comment>
<evidence type="ECO:0000256" key="9">
    <source>
        <dbReference type="RuleBase" id="RU365056"/>
    </source>
</evidence>
<comment type="catalytic activity">
    <reaction evidence="9">
        <text>L-cysteinyl-[protein] + (2E,6E)-farnesyl diphosphate = S-(2E,6E)-farnesyl-L-cysteinyl-[protein] + diphosphate</text>
        <dbReference type="Rhea" id="RHEA:13345"/>
        <dbReference type="Rhea" id="RHEA-COMP:10131"/>
        <dbReference type="Rhea" id="RHEA-COMP:11535"/>
        <dbReference type="ChEBI" id="CHEBI:29950"/>
        <dbReference type="ChEBI" id="CHEBI:33019"/>
        <dbReference type="ChEBI" id="CHEBI:86019"/>
        <dbReference type="ChEBI" id="CHEBI:175763"/>
    </reaction>
</comment>
<dbReference type="EC" id="2.5.1.58" evidence="2 9"/>
<name>A0AAD9DHA8_9STRA</name>
<feature type="domain" description="Prenyltransferase alpha-alpha toroid" evidence="10">
    <location>
        <begin position="114"/>
        <end position="554"/>
    </location>
</feature>
<dbReference type="PANTHER" id="PTHR11774:SF6">
    <property type="entry name" value="PROTEIN FARNESYLTRANSFERASE SUBUNIT BETA"/>
    <property type="match status" value="1"/>
</dbReference>
<evidence type="ECO:0000256" key="3">
    <source>
        <dbReference type="ARBA" id="ARBA00015798"/>
    </source>
</evidence>
<evidence type="ECO:0000256" key="1">
    <source>
        <dbReference type="ARBA" id="ARBA00010497"/>
    </source>
</evidence>
<dbReference type="EMBL" id="JATAAI010000005">
    <property type="protein sequence ID" value="KAK1745845.1"/>
    <property type="molecule type" value="Genomic_DNA"/>
</dbReference>
<dbReference type="CDD" id="cd02893">
    <property type="entry name" value="FTase"/>
    <property type="match status" value="1"/>
</dbReference>
<dbReference type="PANTHER" id="PTHR11774">
    <property type="entry name" value="GERANYLGERANYL TRANSFERASE TYPE BETA SUBUNIT"/>
    <property type="match status" value="1"/>
</dbReference>
<keyword evidence="5 9" id="KW-0808">Transferase</keyword>
<dbReference type="SUPFAM" id="SSF48239">
    <property type="entry name" value="Terpenoid cyclases/Protein prenyltransferases"/>
    <property type="match status" value="1"/>
</dbReference>
<keyword evidence="6 9" id="KW-0479">Metal-binding</keyword>
<evidence type="ECO:0000256" key="8">
    <source>
        <dbReference type="ARBA" id="ARBA00022833"/>
    </source>
</evidence>
<dbReference type="InterPro" id="IPR001330">
    <property type="entry name" value="Prenyltrans"/>
</dbReference>
<organism evidence="11 12">
    <name type="scientific">Skeletonema marinoi</name>
    <dbReference type="NCBI Taxonomy" id="267567"/>
    <lineage>
        <taxon>Eukaryota</taxon>
        <taxon>Sar</taxon>
        <taxon>Stramenopiles</taxon>
        <taxon>Ochrophyta</taxon>
        <taxon>Bacillariophyta</taxon>
        <taxon>Coscinodiscophyceae</taxon>
        <taxon>Thalassiosirophycidae</taxon>
        <taxon>Thalassiosirales</taxon>
        <taxon>Skeletonemataceae</taxon>
        <taxon>Skeletonema</taxon>
        <taxon>Skeletonema marinoi-dohrnii complex</taxon>
    </lineage>
</organism>
<comment type="similarity">
    <text evidence="1 9">Belongs to the protein prenyltransferase subunit beta family.</text>
</comment>
<keyword evidence="8 9" id="KW-0862">Zinc</keyword>
<dbReference type="Proteomes" id="UP001224775">
    <property type="component" value="Unassembled WGS sequence"/>
</dbReference>
<evidence type="ECO:0000313" key="11">
    <source>
        <dbReference type="EMBL" id="KAK1745845.1"/>
    </source>
</evidence>
<evidence type="ECO:0000313" key="12">
    <source>
        <dbReference type="Proteomes" id="UP001224775"/>
    </source>
</evidence>
<dbReference type="GO" id="GO:0004660">
    <property type="term" value="F:protein farnesyltransferase activity"/>
    <property type="evidence" value="ECO:0007669"/>
    <property type="project" value="UniProtKB-UniRule"/>
</dbReference>
<evidence type="ECO:0000259" key="10">
    <source>
        <dbReference type="Pfam" id="PF00432"/>
    </source>
</evidence>
<evidence type="ECO:0000256" key="5">
    <source>
        <dbReference type="ARBA" id="ARBA00022679"/>
    </source>
</evidence>
<comment type="cofactor">
    <cofactor evidence="9">
        <name>Zn(2+)</name>
        <dbReference type="ChEBI" id="CHEBI:29105"/>
    </cofactor>
    <text evidence="9">Binds 1 zinc ion per subunit.</text>
</comment>
<dbReference type="InterPro" id="IPR026872">
    <property type="entry name" value="FTB"/>
</dbReference>